<accession>A0A097ZML0</accession>
<dbReference type="AlphaFoldDB" id="A0A097ZML0"/>
<protein>
    <submittedName>
        <fullName evidence="1">Uncharacterized protein</fullName>
    </submittedName>
</protein>
<name>A0A097ZML0_KLEOX</name>
<evidence type="ECO:0000313" key="3">
    <source>
        <dbReference type="Proteomes" id="UP000673434"/>
    </source>
</evidence>
<keyword evidence="1" id="KW-0614">Plasmid</keyword>
<reference evidence="2 3" key="2">
    <citation type="submission" date="2021-03" db="EMBL/GenBank/DDBJ databases">
        <authorList>
            <person name="Stanton E."/>
        </authorList>
    </citation>
    <scope>NUCLEOTIDE SEQUENCE [LARGE SCALE GENOMIC DNA]</scope>
    <source>
        <strain evidence="2 3">2020EL-00037</strain>
    </source>
</reference>
<evidence type="ECO:0000313" key="2">
    <source>
        <dbReference type="EMBL" id="MBQ0603653.1"/>
    </source>
</evidence>
<sequence>MSQNEAYYDTLALIEKGQWCFGSMDEENEERAIKAAKALALFARLNEQDCDGHPVSEIIVDFIANLMHLGEAINFRVLDEESAVIPLVRIAAVHFNAETKS</sequence>
<dbReference type="KEGG" id="koc:AB185_01030"/>
<dbReference type="PATRIC" id="fig|571.108.peg.6526"/>
<dbReference type="EMBL" id="JAGKON010000039">
    <property type="protein sequence ID" value="MBQ0603653.1"/>
    <property type="molecule type" value="Genomic_DNA"/>
</dbReference>
<organism evidence="1">
    <name type="scientific">Klebsiella oxytoca</name>
    <dbReference type="NCBI Taxonomy" id="571"/>
    <lineage>
        <taxon>Bacteria</taxon>
        <taxon>Pseudomonadati</taxon>
        <taxon>Pseudomonadota</taxon>
        <taxon>Gammaproteobacteria</taxon>
        <taxon>Enterobacterales</taxon>
        <taxon>Enterobacteriaceae</taxon>
        <taxon>Klebsiella/Raoultella group</taxon>
        <taxon>Klebsiella</taxon>
    </lineage>
</organism>
<dbReference type="OrthoDB" id="6629120at2"/>
<evidence type="ECO:0000313" key="1">
    <source>
        <dbReference type="EMBL" id="BAP75876.1"/>
    </source>
</evidence>
<dbReference type="RefSeq" id="WP_004187339.1">
    <property type="nucleotide sequence ID" value="NC_024997.1"/>
</dbReference>
<keyword evidence="3" id="KW-1185">Reference proteome</keyword>
<geneLocation type="plasmid" evidence="1">
    <name>pKOI-34</name>
</geneLocation>
<proteinExistence type="predicted"/>
<dbReference type="GeneID" id="89551407"/>
<dbReference type="EMBL" id="AB715422">
    <property type="protein sequence ID" value="BAP75876.1"/>
    <property type="molecule type" value="Genomic_DNA"/>
</dbReference>
<gene>
    <name evidence="2" type="ORF">J7S78_28045</name>
</gene>
<dbReference type="Proteomes" id="UP000673434">
    <property type="component" value="Unassembled WGS sequence"/>
</dbReference>
<reference evidence="1" key="1">
    <citation type="journal article" date="2013" name="Diagn. Microbiol. Infect. Dis.">
        <title>A novel metallo-beta-lactamase, IMP-34, in Klebsiella isolates with decreased resistance to imipenem.</title>
        <authorList>
            <person name="Shigemoto N."/>
            <person name="Kayama S."/>
            <person name="Kuwahara R."/>
            <person name="Hisatsune J."/>
            <person name="Kato F."/>
            <person name="Nishio H."/>
            <person name="Yamasaki K."/>
            <person name="Wada Y."/>
            <person name="Sueda T."/>
            <person name="Ohge H."/>
            <person name="Sugai M."/>
        </authorList>
    </citation>
    <scope>NUCLEOTIDE SEQUENCE</scope>
    <source>
        <strain evidence="1">MS5279</strain>
        <plasmid evidence="1">pKOI-34</plasmid>
    </source>
</reference>